<feature type="compositionally biased region" description="Acidic residues" evidence="1">
    <location>
        <begin position="227"/>
        <end position="237"/>
    </location>
</feature>
<dbReference type="PANTHER" id="PTHR31840:SF1">
    <property type="entry name" value="COILED-COIL DOMAIN-CONTAINING PROTEIN 97"/>
    <property type="match status" value="1"/>
</dbReference>
<name>A0A0B7AGI5_9EUPU</name>
<evidence type="ECO:0000313" key="4">
    <source>
        <dbReference type="EMBL" id="CEK79898.1"/>
    </source>
</evidence>
<dbReference type="AlphaFoldDB" id="A0A0B7AGI5"/>
<dbReference type="Pfam" id="PF09747">
    <property type="entry name" value="CCD97-like_C"/>
    <property type="match status" value="1"/>
</dbReference>
<proteinExistence type="predicted"/>
<dbReference type="InterPro" id="IPR018613">
    <property type="entry name" value="Ccdc97-like"/>
</dbReference>
<sequence length="329" mass="39002">MAEDGLQTLSNRDMENLRNKMINKLIKTDAHFKHQQRGEPDLTEEEKSSIALDILNKSPTLFLERFSTYLSFEDTRYFNDQKGDYLVDFYIEEISKRSTNCNQKVVKNRRFRAMQKLMDEGEYFSENEMKWREPLLYEQMVGQYTSESEKMEQMEQDIDRSDLRLSSILLKHMDIQTNKQFCEMQKEKEEQQEEESESEEDDSDEEDKSQKNAQVDSQIKTKNREDADCDADSDDSDAERKYFRSEFLRTMQEKFLSGEDASFDYSKVDNNTDYDSLDIVGHDAEEKYFDADEDDNCNTANRKETWLLTSLNEDKMDVFEKIETENSCL</sequence>
<evidence type="ECO:0000259" key="2">
    <source>
        <dbReference type="Pfam" id="PF09747"/>
    </source>
</evidence>
<organism evidence="4">
    <name type="scientific">Arion vulgaris</name>
    <dbReference type="NCBI Taxonomy" id="1028688"/>
    <lineage>
        <taxon>Eukaryota</taxon>
        <taxon>Metazoa</taxon>
        <taxon>Spiralia</taxon>
        <taxon>Lophotrochozoa</taxon>
        <taxon>Mollusca</taxon>
        <taxon>Gastropoda</taxon>
        <taxon>Heterobranchia</taxon>
        <taxon>Euthyneura</taxon>
        <taxon>Panpulmonata</taxon>
        <taxon>Eupulmonata</taxon>
        <taxon>Stylommatophora</taxon>
        <taxon>Helicina</taxon>
        <taxon>Arionoidea</taxon>
        <taxon>Arionidae</taxon>
        <taxon>Arion</taxon>
    </lineage>
</organism>
<gene>
    <name evidence="4" type="primary">ORF118052</name>
    <name evidence="3" type="synonym">ORF118038</name>
    <name evidence="5" type="synonym">ORF118057</name>
</gene>
<reference evidence="4" key="1">
    <citation type="submission" date="2014-12" db="EMBL/GenBank/DDBJ databases">
        <title>Insight into the proteome of Arion vulgaris.</title>
        <authorList>
            <person name="Aradska J."/>
            <person name="Bulat T."/>
            <person name="Smidak R."/>
            <person name="Sarate P."/>
            <person name="Gangsoo J."/>
            <person name="Sialana F."/>
            <person name="Bilban M."/>
            <person name="Lubec G."/>
        </authorList>
    </citation>
    <scope>NUCLEOTIDE SEQUENCE</scope>
    <source>
        <tissue evidence="4">Skin</tissue>
    </source>
</reference>
<feature type="compositionally biased region" description="Acidic residues" evidence="1">
    <location>
        <begin position="190"/>
        <end position="207"/>
    </location>
</feature>
<feature type="region of interest" description="Disordered" evidence="1">
    <location>
        <begin position="184"/>
        <end position="238"/>
    </location>
</feature>
<dbReference type="EMBL" id="HACG01033034">
    <property type="protein sequence ID" value="CEK79899.1"/>
    <property type="molecule type" value="Transcribed_RNA"/>
</dbReference>
<dbReference type="PANTHER" id="PTHR31840">
    <property type="entry name" value="COILED-COIL DOMAIN-CONTAINING PROTEIN 97"/>
    <property type="match status" value="1"/>
</dbReference>
<evidence type="ECO:0000313" key="5">
    <source>
        <dbReference type="EMBL" id="CEK79899.1"/>
    </source>
</evidence>
<feature type="domain" description="CCD97-like C-terminal" evidence="2">
    <location>
        <begin position="108"/>
        <end position="292"/>
    </location>
</feature>
<dbReference type="InterPro" id="IPR040233">
    <property type="entry name" value="CCD97-like_C"/>
</dbReference>
<evidence type="ECO:0000256" key="1">
    <source>
        <dbReference type="SAM" id="MobiDB-lite"/>
    </source>
</evidence>
<dbReference type="EMBL" id="HACG01033030">
    <property type="protein sequence ID" value="CEK79895.1"/>
    <property type="molecule type" value="Transcribed_RNA"/>
</dbReference>
<protein>
    <recommendedName>
        <fullName evidence="2">CCD97-like C-terminal domain-containing protein</fullName>
    </recommendedName>
</protein>
<dbReference type="EMBL" id="HACG01033033">
    <property type="protein sequence ID" value="CEK79898.1"/>
    <property type="molecule type" value="Transcribed_RNA"/>
</dbReference>
<accession>A0A0B7AGI5</accession>
<evidence type="ECO:0000313" key="3">
    <source>
        <dbReference type="EMBL" id="CEK79895.1"/>
    </source>
</evidence>